<keyword evidence="2" id="KW-0808">Transferase</keyword>
<protein>
    <submittedName>
        <fullName evidence="2">Glycosyltransferase family 25 (LPS biosynthesis protein)</fullName>
    </submittedName>
</protein>
<organism evidence="2 3">
    <name type="scientific">Yoonia vestfoldensis</name>
    <dbReference type="NCBI Taxonomy" id="245188"/>
    <lineage>
        <taxon>Bacteria</taxon>
        <taxon>Pseudomonadati</taxon>
        <taxon>Pseudomonadota</taxon>
        <taxon>Alphaproteobacteria</taxon>
        <taxon>Rhodobacterales</taxon>
        <taxon>Paracoccaceae</taxon>
        <taxon>Yoonia</taxon>
    </lineage>
</organism>
<dbReference type="Proteomes" id="UP000195273">
    <property type="component" value="Chromosome"/>
</dbReference>
<evidence type="ECO:0000313" key="2">
    <source>
        <dbReference type="EMBL" id="ARU01045.1"/>
    </source>
</evidence>
<proteinExistence type="predicted"/>
<evidence type="ECO:0000313" key="3">
    <source>
        <dbReference type="Proteomes" id="UP000195273"/>
    </source>
</evidence>
<name>A0A1Y0EBR0_9RHOB</name>
<dbReference type="CDD" id="cd06532">
    <property type="entry name" value="Glyco_transf_25"/>
    <property type="match status" value="1"/>
</dbReference>
<dbReference type="GO" id="GO:0016740">
    <property type="term" value="F:transferase activity"/>
    <property type="evidence" value="ECO:0007669"/>
    <property type="project" value="UniProtKB-KW"/>
</dbReference>
<evidence type="ECO:0000259" key="1">
    <source>
        <dbReference type="Pfam" id="PF01755"/>
    </source>
</evidence>
<gene>
    <name evidence="2" type="ORF">LOKVESSMR4R_01732</name>
</gene>
<reference evidence="2 3" key="1">
    <citation type="submission" date="2017-05" db="EMBL/GenBank/DDBJ databases">
        <title>Genome Sequence of Loktanella vestfoldensis Strain SMR4r Isolated from a Culture of the Diatom Skeletonema marinoi.</title>
        <authorList>
            <person name="Topel M."/>
            <person name="Pinder M.I.M."/>
            <person name="Johansson O.N."/>
            <person name="Kourtchenko O."/>
            <person name="Godhe A."/>
            <person name="Clarke A.K."/>
        </authorList>
    </citation>
    <scope>NUCLEOTIDE SEQUENCE [LARGE SCALE GENOMIC DNA]</scope>
    <source>
        <strain evidence="2 3">SMR4r</strain>
    </source>
</reference>
<dbReference type="EMBL" id="CP021431">
    <property type="protein sequence ID" value="ARU01045.1"/>
    <property type="molecule type" value="Genomic_DNA"/>
</dbReference>
<dbReference type="AlphaFoldDB" id="A0A1Y0EBR0"/>
<accession>A0A1Y0EBR0</accession>
<keyword evidence="3" id="KW-1185">Reference proteome</keyword>
<sequence length="312" mass="34457">MGGASVHGGDLRAIKGRMLSHAKPVPLRSIAPDRLCLFRRSASHAQAATTRQFEMDVVIMTVLVQVINLDRSPERLRAIGADLALAGLEWTRLPAIEPDKDYATTLPSYQRARAHYLFGRDLTRGEVGCFASHLMALRALVNSGYETGLILEDDAQPDQDMGQTMTDIATALASTSPNWACVNLSYTTRLRRRAIASVASNTLYRAYQFPLLTSALLWRRDHAKSFVDWCDDTGIYAPCDNQLRDWIALGNIGISCEYPPVGLRAFASTIADRPAASSSRTGRFGGSKLSVHELRQKLPLYWRSGIAYLTRA</sequence>
<dbReference type="Pfam" id="PF01755">
    <property type="entry name" value="Glyco_transf_25"/>
    <property type="match status" value="1"/>
</dbReference>
<dbReference type="KEGG" id="lvs:LOKVESSMR4R_01732"/>
<feature type="domain" description="Glycosyl transferase family 25" evidence="1">
    <location>
        <begin position="66"/>
        <end position="170"/>
    </location>
</feature>
<dbReference type="InterPro" id="IPR002654">
    <property type="entry name" value="Glyco_trans_25"/>
</dbReference>